<sequence length="173" mass="18370">MAAIKGNPSQASALTTTSSGLHGAYTTGILPTTWLFDFGSSHHMTPDLSLLSHCVSPVSHISIATANGSPMQVVSVGSILPTTSFSLSLPNIFYVPQLTLSLLSISRLSDSGFDVIFSSSGCVVQDRDSKKQIGAGRRVGDLYILKHLHVPPEPSFTAASSFRLDNKSSPFYL</sequence>
<organism evidence="1 2">
    <name type="scientific">Vaccinium darrowii</name>
    <dbReference type="NCBI Taxonomy" id="229202"/>
    <lineage>
        <taxon>Eukaryota</taxon>
        <taxon>Viridiplantae</taxon>
        <taxon>Streptophyta</taxon>
        <taxon>Embryophyta</taxon>
        <taxon>Tracheophyta</taxon>
        <taxon>Spermatophyta</taxon>
        <taxon>Magnoliopsida</taxon>
        <taxon>eudicotyledons</taxon>
        <taxon>Gunneridae</taxon>
        <taxon>Pentapetalae</taxon>
        <taxon>asterids</taxon>
        <taxon>Ericales</taxon>
        <taxon>Ericaceae</taxon>
        <taxon>Vaccinioideae</taxon>
        <taxon>Vaccinieae</taxon>
        <taxon>Vaccinium</taxon>
    </lineage>
</organism>
<evidence type="ECO:0000313" key="2">
    <source>
        <dbReference type="Proteomes" id="UP000828048"/>
    </source>
</evidence>
<evidence type="ECO:0000313" key="1">
    <source>
        <dbReference type="EMBL" id="KAH7862592.1"/>
    </source>
</evidence>
<comment type="caution">
    <text evidence="1">The sequence shown here is derived from an EMBL/GenBank/DDBJ whole genome shotgun (WGS) entry which is preliminary data.</text>
</comment>
<reference evidence="1 2" key="1">
    <citation type="journal article" date="2021" name="Hortic Res">
        <title>High-quality reference genome and annotation aids understanding of berry development for evergreen blueberry (Vaccinium darrowii).</title>
        <authorList>
            <person name="Yu J."/>
            <person name="Hulse-Kemp A.M."/>
            <person name="Babiker E."/>
            <person name="Staton M."/>
        </authorList>
    </citation>
    <scope>NUCLEOTIDE SEQUENCE [LARGE SCALE GENOMIC DNA]</scope>
    <source>
        <strain evidence="2">cv. NJ 8807/NJ 8810</strain>
        <tissue evidence="1">Young leaf</tissue>
    </source>
</reference>
<gene>
    <name evidence="1" type="ORF">Vadar_006882</name>
</gene>
<accession>A0ACB7ZAW4</accession>
<proteinExistence type="predicted"/>
<dbReference type="EMBL" id="CM037162">
    <property type="protein sequence ID" value="KAH7862592.1"/>
    <property type="molecule type" value="Genomic_DNA"/>
</dbReference>
<dbReference type="Proteomes" id="UP000828048">
    <property type="component" value="Chromosome 12"/>
</dbReference>
<protein>
    <submittedName>
        <fullName evidence="1">Uncharacterized protein</fullName>
    </submittedName>
</protein>
<keyword evidence="2" id="KW-1185">Reference proteome</keyword>
<name>A0ACB7ZAW4_9ERIC</name>